<dbReference type="Pfam" id="PF00932">
    <property type="entry name" value="LTD"/>
    <property type="match status" value="1"/>
</dbReference>
<feature type="chain" id="PRO_5046351137" evidence="1">
    <location>
        <begin position="27"/>
        <end position="160"/>
    </location>
</feature>
<dbReference type="RefSeq" id="WP_276112631.1">
    <property type="nucleotide sequence ID" value="NZ_JARJBB010000039.1"/>
</dbReference>
<sequence length="160" mass="17849">MTARRLAAAAVAAGSLVGALALPASAADHGPRAREAVSISGVRHEAGARDDRSNRALNQEWVQITNDTRRGVNLDGWTLSDADGHTFTFHHYRLDGRSTVRVHTGYGRDTRTDLYQDRNRSVWDRRSDTATLRNDHGRFVDAVRWGGDRRGDERGGRRHH</sequence>
<gene>
    <name evidence="3" type="ORF">P3H78_31640</name>
</gene>
<keyword evidence="1" id="KW-0732">Signal</keyword>
<keyword evidence="4" id="KW-1185">Reference proteome</keyword>
<dbReference type="Proteomes" id="UP001221150">
    <property type="component" value="Unassembled WGS sequence"/>
</dbReference>
<protein>
    <submittedName>
        <fullName evidence="3">Lamin tail domain-containing protein</fullName>
    </submittedName>
</protein>
<dbReference type="PROSITE" id="PS51841">
    <property type="entry name" value="LTD"/>
    <property type="match status" value="1"/>
</dbReference>
<dbReference type="InterPro" id="IPR036415">
    <property type="entry name" value="Lamin_tail_dom_sf"/>
</dbReference>
<dbReference type="Gene3D" id="2.60.40.1260">
    <property type="entry name" value="Lamin Tail domain"/>
    <property type="match status" value="1"/>
</dbReference>
<reference evidence="3 4" key="1">
    <citation type="submission" date="2023-03" db="EMBL/GenBank/DDBJ databases">
        <title>Draft genome sequence of Streptomyces sp. K1PA1 isolated from peat swamp forest in Thailand.</title>
        <authorList>
            <person name="Klaysubun C."/>
            <person name="Duangmal K."/>
        </authorList>
    </citation>
    <scope>NUCLEOTIDE SEQUENCE [LARGE SCALE GENOMIC DNA]</scope>
    <source>
        <strain evidence="3 4">K1PA1</strain>
    </source>
</reference>
<feature type="domain" description="LTD" evidence="2">
    <location>
        <begin position="28"/>
        <end position="147"/>
    </location>
</feature>
<evidence type="ECO:0000313" key="3">
    <source>
        <dbReference type="EMBL" id="MDF3303088.1"/>
    </source>
</evidence>
<name>A0ABT6AEK7_9ACTN</name>
<dbReference type="EMBL" id="JARJBB010000039">
    <property type="protein sequence ID" value="MDF3303088.1"/>
    <property type="molecule type" value="Genomic_DNA"/>
</dbReference>
<proteinExistence type="predicted"/>
<comment type="caution">
    <text evidence="3">The sequence shown here is derived from an EMBL/GenBank/DDBJ whole genome shotgun (WGS) entry which is preliminary data.</text>
</comment>
<accession>A0ABT6AEK7</accession>
<evidence type="ECO:0000313" key="4">
    <source>
        <dbReference type="Proteomes" id="UP001221150"/>
    </source>
</evidence>
<organism evidence="3 4">
    <name type="scientific">Streptomyces tropicalis</name>
    <dbReference type="NCBI Taxonomy" id="3034234"/>
    <lineage>
        <taxon>Bacteria</taxon>
        <taxon>Bacillati</taxon>
        <taxon>Actinomycetota</taxon>
        <taxon>Actinomycetes</taxon>
        <taxon>Kitasatosporales</taxon>
        <taxon>Streptomycetaceae</taxon>
        <taxon>Streptomyces</taxon>
    </lineage>
</organism>
<evidence type="ECO:0000256" key="1">
    <source>
        <dbReference type="SAM" id="SignalP"/>
    </source>
</evidence>
<dbReference type="InterPro" id="IPR001322">
    <property type="entry name" value="Lamin_tail_dom"/>
</dbReference>
<feature type="signal peptide" evidence="1">
    <location>
        <begin position="1"/>
        <end position="26"/>
    </location>
</feature>
<dbReference type="SUPFAM" id="SSF74853">
    <property type="entry name" value="Lamin A/C globular tail domain"/>
    <property type="match status" value="1"/>
</dbReference>
<evidence type="ECO:0000259" key="2">
    <source>
        <dbReference type="PROSITE" id="PS51841"/>
    </source>
</evidence>